<protein>
    <submittedName>
        <fullName evidence="2">Diguanylate cyclase</fullName>
    </submittedName>
</protein>
<evidence type="ECO:0000313" key="3">
    <source>
        <dbReference type="Proteomes" id="UP001169760"/>
    </source>
</evidence>
<dbReference type="RefSeq" id="WP_303493547.1">
    <property type="nucleotide sequence ID" value="NZ_JAUOPB010000012.1"/>
</dbReference>
<dbReference type="AlphaFoldDB" id="A0AAW7X994"/>
<dbReference type="Proteomes" id="UP001169760">
    <property type="component" value="Unassembled WGS sequence"/>
</dbReference>
<evidence type="ECO:0000256" key="1">
    <source>
        <dbReference type="SAM" id="SignalP"/>
    </source>
</evidence>
<feature type="signal peptide" evidence="1">
    <location>
        <begin position="1"/>
        <end position="18"/>
    </location>
</feature>
<keyword evidence="1" id="KW-0732">Signal</keyword>
<gene>
    <name evidence="2" type="ORF">Q4521_16535</name>
</gene>
<reference evidence="2" key="1">
    <citation type="submission" date="2023-07" db="EMBL/GenBank/DDBJ databases">
        <title>Genome content predicts the carbon catabolic preferences of heterotrophic bacteria.</title>
        <authorList>
            <person name="Gralka M."/>
        </authorList>
    </citation>
    <scope>NUCLEOTIDE SEQUENCE</scope>
    <source>
        <strain evidence="2">I3M17_2</strain>
    </source>
</reference>
<name>A0AAW7X994_9GAMM</name>
<organism evidence="2 3">
    <name type="scientific">Saccharophagus degradans</name>
    <dbReference type="NCBI Taxonomy" id="86304"/>
    <lineage>
        <taxon>Bacteria</taxon>
        <taxon>Pseudomonadati</taxon>
        <taxon>Pseudomonadota</taxon>
        <taxon>Gammaproteobacteria</taxon>
        <taxon>Cellvibrionales</taxon>
        <taxon>Cellvibrionaceae</taxon>
        <taxon>Saccharophagus</taxon>
    </lineage>
</organism>
<comment type="caution">
    <text evidence="2">The sequence shown here is derived from an EMBL/GenBank/DDBJ whole genome shotgun (WGS) entry which is preliminary data.</text>
</comment>
<proteinExistence type="predicted"/>
<accession>A0AAW7X994</accession>
<evidence type="ECO:0000313" key="2">
    <source>
        <dbReference type="EMBL" id="MDO6424094.1"/>
    </source>
</evidence>
<dbReference type="SUPFAM" id="SSF53850">
    <property type="entry name" value="Periplasmic binding protein-like II"/>
    <property type="match status" value="1"/>
</dbReference>
<dbReference type="Gene3D" id="3.40.190.10">
    <property type="entry name" value="Periplasmic binding protein-like II"/>
    <property type="match status" value="2"/>
</dbReference>
<feature type="chain" id="PRO_5043812752" evidence="1">
    <location>
        <begin position="19"/>
        <end position="288"/>
    </location>
</feature>
<sequence>MIKISKVMILALSCLLSAAPVFSDMIRVPGDANADELPVQLLKEVVRREPSLSLAFPYDGAKERVAKSRLMADIENNQLDVFWSSTNIEFEDKYLPVRIPIYRGLLGYRIAIVSAQNENIFAGVKSLSDLKKFKAGQGLHWADTKILRHNGIDVVASNKSVNLFAMLDGGRFDYFPRGIHQPWREIRANSQYDLIVEPHVLIRYPVPNYLFVNKNNKALWQLLTDELNKMYEDGTYVALFKNNQAMKDAVAKANIGRRLVLEIDNPTLPPNTPLHVKHYWFDPLVDTF</sequence>
<dbReference type="EMBL" id="JAUOPB010000012">
    <property type="protein sequence ID" value="MDO6424094.1"/>
    <property type="molecule type" value="Genomic_DNA"/>
</dbReference>